<comment type="caution">
    <text evidence="2">The sequence shown here is derived from an EMBL/GenBank/DDBJ whole genome shotgun (WGS) entry which is preliminary data.</text>
</comment>
<name>A0A6B3RXY0_9RHOB</name>
<dbReference type="AlphaFoldDB" id="A0A6B3RXY0"/>
<sequence>MKSVCASLLASVALLCAASPAVTQTLMTYDSVGVWDILVDPTIGNGCLINAVFEDGSDVRIGFAPDTGNGYLLAMNEAWGDIEEGTMYPISMDVDGSVYNGEGKGIYIDGMPGVDIEFDSADFLLDVATKQTLTLSSEAGEVMSIDLTDTMAALDAAIACQEAQG</sequence>
<evidence type="ECO:0000313" key="3">
    <source>
        <dbReference type="Proteomes" id="UP000481421"/>
    </source>
</evidence>
<feature type="chain" id="PRO_5025330766" evidence="1">
    <location>
        <begin position="24"/>
        <end position="165"/>
    </location>
</feature>
<reference evidence="2 3" key="1">
    <citation type="submission" date="2020-02" db="EMBL/GenBank/DDBJ databases">
        <title>Rhodobacter algicola sp. nov., isolated from microalga culture.</title>
        <authorList>
            <person name="Park C.-Y."/>
        </authorList>
    </citation>
    <scope>NUCLEOTIDE SEQUENCE [LARGE SCALE GENOMIC DNA]</scope>
    <source>
        <strain evidence="2 3">ETT8</strain>
    </source>
</reference>
<dbReference type="EMBL" id="JAAIKE010000007">
    <property type="protein sequence ID" value="NEX47982.1"/>
    <property type="molecule type" value="Genomic_DNA"/>
</dbReference>
<dbReference type="RefSeq" id="WP_164614263.1">
    <property type="nucleotide sequence ID" value="NZ_JAAIKE010000007.1"/>
</dbReference>
<keyword evidence="3" id="KW-1185">Reference proteome</keyword>
<protein>
    <submittedName>
        <fullName evidence="2">Uncharacterized protein</fullName>
    </submittedName>
</protein>
<evidence type="ECO:0000313" key="2">
    <source>
        <dbReference type="EMBL" id="NEX47982.1"/>
    </source>
</evidence>
<organism evidence="2 3">
    <name type="scientific">Pseudotabrizicola algicola</name>
    <dbReference type="NCBI Taxonomy" id="2709381"/>
    <lineage>
        <taxon>Bacteria</taxon>
        <taxon>Pseudomonadati</taxon>
        <taxon>Pseudomonadota</taxon>
        <taxon>Alphaproteobacteria</taxon>
        <taxon>Rhodobacterales</taxon>
        <taxon>Paracoccaceae</taxon>
        <taxon>Pseudotabrizicola</taxon>
    </lineage>
</organism>
<proteinExistence type="predicted"/>
<evidence type="ECO:0000256" key="1">
    <source>
        <dbReference type="SAM" id="SignalP"/>
    </source>
</evidence>
<feature type="signal peptide" evidence="1">
    <location>
        <begin position="1"/>
        <end position="23"/>
    </location>
</feature>
<accession>A0A6B3RXY0</accession>
<keyword evidence="1" id="KW-0732">Signal</keyword>
<gene>
    <name evidence="2" type="ORF">G3572_17360</name>
</gene>
<dbReference type="Proteomes" id="UP000481421">
    <property type="component" value="Unassembled WGS sequence"/>
</dbReference>